<reference evidence="10 11" key="2">
    <citation type="journal article" date="2014" name="J. Gen. Appl. Microbiol.">
        <title>The early diverging ascomycetous budding yeast Saitoella complicata has three histone deacetylases belonging to the Clr6, Hos2, and Rpd3 lineages.</title>
        <authorList>
            <person name="Nishida H."/>
            <person name="Matsumoto T."/>
            <person name="Kondo S."/>
            <person name="Hamamoto M."/>
            <person name="Yoshikawa H."/>
        </authorList>
    </citation>
    <scope>NUCLEOTIDE SEQUENCE [LARGE SCALE GENOMIC DNA]</scope>
    <source>
        <strain evidence="10 11">NRRL Y-17804</strain>
    </source>
</reference>
<dbReference type="PANTHER" id="PTHR28006:SF1">
    <property type="entry name" value="MONOPOLIN COMPLEX SUBUNIT CSM1"/>
    <property type="match status" value="1"/>
</dbReference>
<feature type="transmembrane region" description="Helical" evidence="8">
    <location>
        <begin position="162"/>
        <end position="184"/>
    </location>
</feature>
<dbReference type="InterPro" id="IPR006593">
    <property type="entry name" value="Cyt_b561/ferric_Rdtase_TM"/>
</dbReference>
<evidence type="ECO:0000313" key="10">
    <source>
        <dbReference type="EMBL" id="GAO47307.1"/>
    </source>
</evidence>
<dbReference type="EMBL" id="BACD03000008">
    <property type="protein sequence ID" value="GAO47307.1"/>
    <property type="molecule type" value="Genomic_DNA"/>
</dbReference>
<dbReference type="GO" id="GO:0034506">
    <property type="term" value="C:chromosome, centromeric core domain"/>
    <property type="evidence" value="ECO:0007669"/>
    <property type="project" value="TreeGrafter"/>
</dbReference>
<dbReference type="PROSITE" id="PS50939">
    <property type="entry name" value="CYTOCHROME_B561"/>
    <property type="match status" value="1"/>
</dbReference>
<comment type="caution">
    <text evidence="10">The sequence shown here is derived from an EMBL/GenBank/DDBJ whole genome shotgun (WGS) entry which is preliminary data.</text>
</comment>
<dbReference type="InterPro" id="IPR038608">
    <property type="entry name" value="Csm1/Pcs1_C_sf"/>
</dbReference>
<dbReference type="GO" id="GO:0005730">
    <property type="term" value="C:nucleolus"/>
    <property type="evidence" value="ECO:0007669"/>
    <property type="project" value="TreeGrafter"/>
</dbReference>
<feature type="transmembrane region" description="Helical" evidence="8">
    <location>
        <begin position="288"/>
        <end position="311"/>
    </location>
</feature>
<sequence length="751" mass="83029">MNFQVKYLALASAIIATAFIDPTHAAFGQVISKNPGLETGGERAHQDAYYRRLIIAHAVFAVLAFLVTVPLALIAARYGKHVLRNGKWWKVHAVLHTFTVAFVITVFVLGYYAVGPKNNFDNVHHRIGLTVVVAVCLQYLLGLTNTFLLSRPHVRTPVQNRLHILIGWLTWGLAIANMPVGMVLYGSPQWAFGLWAAAAFVVVVVVVEFEVGVGRREDHNVRVEEYVGVGKEEEEGPVYADGVGATDKGVPAAPAVNWNGEVKGEKRAWRRLFGRGEEERRRGKKENIINSIYLAIVLISHLALLTTWLPFMQAPAPLFVYMSHFAPNPPTISIGILHRQFFDKMGKQQKGNLSLSALIDSDDSDVAPAPAPMTKASVKGTATKKAGGKVQKATRKQAADSDEDELEYLHASAPRPKTKLLKPTNKLNTVAEDDSEPEAQKAKMKKGKSASASAADATDYSIAPMPTKIVAKKKAQEIPETQVVNGDDSMMDIDEDEEEEEPTPAKLKVRGGAKSTDSAALQRQLNEMTRRFAAMETKYNKVKEQRSSDARDAESNFAAYKKSADARFKEADNLIAMLQEEVAETSKVAEEAKKARKASKKEQEEIEALQERVEELEEELEKSQNQIGLLNAKILARSSSSAGHYELKEDIYADLSGVLIRSIAPSPDGSGSVFDIIQTGRNGTLHYKLALDHIANPSNAQFTYTPLLDAERDKKLVEVLPEYLTDTIMFAREQASMFFWRLTNFMQKNVD</sequence>
<dbReference type="PANTHER" id="PTHR28006">
    <property type="entry name" value="MONOPOLIN COMPLEX SUBUNIT CSM1"/>
    <property type="match status" value="1"/>
</dbReference>
<organism evidence="10 11">
    <name type="scientific">Saitoella complicata (strain BCRC 22490 / CBS 7301 / JCM 7358 / NBRC 10748 / NRRL Y-17804)</name>
    <dbReference type="NCBI Taxonomy" id="698492"/>
    <lineage>
        <taxon>Eukaryota</taxon>
        <taxon>Fungi</taxon>
        <taxon>Dikarya</taxon>
        <taxon>Ascomycota</taxon>
        <taxon>Taphrinomycotina</taxon>
        <taxon>Taphrinomycotina incertae sedis</taxon>
        <taxon>Saitoella</taxon>
    </lineage>
</organism>
<comment type="subcellular location">
    <subcellularLocation>
        <location evidence="1">Membrane</location>
    </subcellularLocation>
</comment>
<evidence type="ECO:0000256" key="2">
    <source>
        <dbReference type="ARBA" id="ARBA00022448"/>
    </source>
</evidence>
<feature type="region of interest" description="Disordered" evidence="7">
    <location>
        <begin position="366"/>
        <end position="456"/>
    </location>
</feature>
<keyword evidence="5 8" id="KW-1133">Transmembrane helix</keyword>
<keyword evidence="3 8" id="KW-0812">Transmembrane</keyword>
<dbReference type="AlphaFoldDB" id="A0A0E9NBQ5"/>
<keyword evidence="6 8" id="KW-0472">Membrane</keyword>
<feature type="transmembrane region" description="Helical" evidence="8">
    <location>
        <begin position="49"/>
        <end position="73"/>
    </location>
</feature>
<evidence type="ECO:0000256" key="1">
    <source>
        <dbReference type="ARBA" id="ARBA00004370"/>
    </source>
</evidence>
<dbReference type="Proteomes" id="UP000033140">
    <property type="component" value="Unassembled WGS sequence"/>
</dbReference>
<feature type="domain" description="Cytochrome b561" evidence="9">
    <location>
        <begin position="19"/>
        <end position="218"/>
    </location>
</feature>
<dbReference type="STRING" id="698492.A0A0E9NBQ5"/>
<feature type="transmembrane region" description="Helical" evidence="8">
    <location>
        <begin position="93"/>
        <end position="114"/>
    </location>
</feature>
<evidence type="ECO:0000256" key="5">
    <source>
        <dbReference type="ARBA" id="ARBA00022989"/>
    </source>
</evidence>
<dbReference type="Pfam" id="PF12539">
    <property type="entry name" value="Csm1"/>
    <property type="match status" value="1"/>
</dbReference>
<keyword evidence="4" id="KW-0249">Electron transport</keyword>
<feature type="transmembrane region" description="Helical" evidence="8">
    <location>
        <begin position="126"/>
        <end position="150"/>
    </location>
</feature>
<dbReference type="GO" id="GO:0072686">
    <property type="term" value="C:mitotic spindle"/>
    <property type="evidence" value="ECO:0007669"/>
    <property type="project" value="TreeGrafter"/>
</dbReference>
<reference evidence="10 11" key="1">
    <citation type="journal article" date="2011" name="J. Gen. Appl. Microbiol.">
        <title>Draft genome sequencing of the enigmatic yeast Saitoella complicata.</title>
        <authorList>
            <person name="Nishida H."/>
            <person name="Hamamoto M."/>
            <person name="Sugiyama J."/>
        </authorList>
    </citation>
    <scope>NUCLEOTIDE SEQUENCE [LARGE SCALE GENOMIC DNA]</scope>
    <source>
        <strain evidence="10 11">NRRL Y-17804</strain>
    </source>
</reference>
<dbReference type="GO" id="GO:0016020">
    <property type="term" value="C:membrane"/>
    <property type="evidence" value="ECO:0007669"/>
    <property type="project" value="UniProtKB-SubCell"/>
</dbReference>
<evidence type="ECO:0000256" key="7">
    <source>
        <dbReference type="SAM" id="MobiDB-lite"/>
    </source>
</evidence>
<dbReference type="InterPro" id="IPR040349">
    <property type="entry name" value="Csm1/Pcs1"/>
</dbReference>
<evidence type="ECO:0000259" key="9">
    <source>
        <dbReference type="PROSITE" id="PS50939"/>
    </source>
</evidence>
<evidence type="ECO:0000256" key="8">
    <source>
        <dbReference type="SAM" id="Phobius"/>
    </source>
</evidence>
<evidence type="ECO:0000256" key="4">
    <source>
        <dbReference type="ARBA" id="ARBA00022982"/>
    </source>
</evidence>
<dbReference type="CDD" id="cd23787">
    <property type="entry name" value="RWD_CSM1"/>
    <property type="match status" value="1"/>
</dbReference>
<dbReference type="GO" id="GO:0033551">
    <property type="term" value="C:monopolin complex"/>
    <property type="evidence" value="ECO:0007669"/>
    <property type="project" value="InterPro"/>
</dbReference>
<evidence type="ECO:0000313" key="11">
    <source>
        <dbReference type="Proteomes" id="UP000033140"/>
    </source>
</evidence>
<name>A0A0E9NBQ5_SAICN</name>
<keyword evidence="11" id="KW-1185">Reference proteome</keyword>
<feature type="region of interest" description="Disordered" evidence="7">
    <location>
        <begin position="494"/>
        <end position="519"/>
    </location>
</feature>
<gene>
    <name evidence="10" type="ORF">G7K_1516-t1</name>
</gene>
<evidence type="ECO:0000256" key="6">
    <source>
        <dbReference type="ARBA" id="ARBA00023136"/>
    </source>
</evidence>
<accession>A0A0E9NBQ5</accession>
<dbReference type="CDD" id="cd08760">
    <property type="entry name" value="Cyt_b561_FRRS1_like"/>
    <property type="match status" value="1"/>
</dbReference>
<evidence type="ECO:0000256" key="3">
    <source>
        <dbReference type="ARBA" id="ARBA00022692"/>
    </source>
</evidence>
<dbReference type="GO" id="GO:0045144">
    <property type="term" value="P:meiotic sister chromatid segregation"/>
    <property type="evidence" value="ECO:0007669"/>
    <property type="project" value="TreeGrafter"/>
</dbReference>
<feature type="transmembrane region" description="Helical" evidence="8">
    <location>
        <begin position="190"/>
        <end position="209"/>
    </location>
</feature>
<dbReference type="Gene3D" id="1.20.120.1770">
    <property type="match status" value="1"/>
</dbReference>
<dbReference type="Gene3D" id="3.90.1150.80">
    <property type="match status" value="1"/>
</dbReference>
<protein>
    <recommendedName>
        <fullName evidence="9">Cytochrome b561 domain-containing protein</fullName>
    </recommendedName>
</protein>
<reference evidence="10 11" key="3">
    <citation type="journal article" date="2015" name="Genome Announc.">
        <title>Draft Genome Sequence of the Archiascomycetous Yeast Saitoella complicata.</title>
        <authorList>
            <person name="Yamauchi K."/>
            <person name="Kondo S."/>
            <person name="Hamamoto M."/>
            <person name="Takahashi Y."/>
            <person name="Ogura Y."/>
            <person name="Hayashi T."/>
            <person name="Nishida H."/>
        </authorList>
    </citation>
    <scope>NUCLEOTIDE SEQUENCE [LARGE SCALE GENOMIC DNA]</scope>
    <source>
        <strain evidence="10 11">NRRL Y-17804</strain>
    </source>
</reference>
<dbReference type="InterPro" id="IPR020981">
    <property type="entry name" value="Csm1/Pcs1_C"/>
</dbReference>
<dbReference type="Pfam" id="PF03188">
    <property type="entry name" value="Cytochrom_B561"/>
    <property type="match status" value="1"/>
</dbReference>
<feature type="compositionally biased region" description="Low complexity" evidence="7">
    <location>
        <begin position="366"/>
        <end position="391"/>
    </location>
</feature>
<dbReference type="SMART" id="SM00665">
    <property type="entry name" value="B561"/>
    <property type="match status" value="1"/>
</dbReference>
<dbReference type="GO" id="GO:1990644">
    <property type="term" value="F:microtubule site clamp"/>
    <property type="evidence" value="ECO:0007669"/>
    <property type="project" value="TreeGrafter"/>
</dbReference>
<dbReference type="GO" id="GO:0051315">
    <property type="term" value="P:attachment of mitotic spindle microtubules to kinetochore"/>
    <property type="evidence" value="ECO:0007669"/>
    <property type="project" value="TreeGrafter"/>
</dbReference>
<keyword evidence="2" id="KW-0813">Transport</keyword>
<proteinExistence type="predicted"/>